<dbReference type="GO" id="GO:0006355">
    <property type="term" value="P:regulation of DNA-templated transcription"/>
    <property type="evidence" value="ECO:0007669"/>
    <property type="project" value="TreeGrafter"/>
</dbReference>
<dbReference type="GO" id="GO:0006338">
    <property type="term" value="P:chromatin remodeling"/>
    <property type="evidence" value="ECO:0007669"/>
    <property type="project" value="InterPro"/>
</dbReference>
<gene>
    <name evidence="7" type="ORF">Syun_024800</name>
</gene>
<dbReference type="SMART" id="SM00249">
    <property type="entry name" value="PHD"/>
    <property type="match status" value="1"/>
</dbReference>
<dbReference type="InterPro" id="IPR013083">
    <property type="entry name" value="Znf_RING/FYVE/PHD"/>
</dbReference>
<evidence type="ECO:0000256" key="2">
    <source>
        <dbReference type="ARBA" id="ARBA00022771"/>
    </source>
</evidence>
<dbReference type="GO" id="GO:0008270">
    <property type="term" value="F:zinc ion binding"/>
    <property type="evidence" value="ECO:0007669"/>
    <property type="project" value="UniProtKB-KW"/>
</dbReference>
<feature type="region of interest" description="Disordered" evidence="5">
    <location>
        <begin position="524"/>
        <end position="544"/>
    </location>
</feature>
<dbReference type="GO" id="GO:0003677">
    <property type="term" value="F:DNA binding"/>
    <property type="evidence" value="ECO:0007669"/>
    <property type="project" value="TreeGrafter"/>
</dbReference>
<dbReference type="GO" id="GO:0008623">
    <property type="term" value="C:CHRAC"/>
    <property type="evidence" value="ECO:0007669"/>
    <property type="project" value="TreeGrafter"/>
</dbReference>
<evidence type="ECO:0000313" key="7">
    <source>
        <dbReference type="EMBL" id="KAK9097755.1"/>
    </source>
</evidence>
<accession>A0AAP0HVM9</accession>
<dbReference type="PROSITE" id="PS50016">
    <property type="entry name" value="ZF_PHD_2"/>
    <property type="match status" value="1"/>
</dbReference>
<reference evidence="7 8" key="1">
    <citation type="submission" date="2024-01" db="EMBL/GenBank/DDBJ databases">
        <title>Genome assemblies of Stephania.</title>
        <authorList>
            <person name="Yang L."/>
        </authorList>
    </citation>
    <scope>NUCLEOTIDE SEQUENCE [LARGE SCALE GENOMIC DNA]</scope>
    <source>
        <strain evidence="7">YNDBR</strain>
        <tissue evidence="7">Leaf</tissue>
    </source>
</reference>
<comment type="caution">
    <text evidence="7">The sequence shown here is derived from an EMBL/GenBank/DDBJ whole genome shotgun (WGS) entry which is preliminary data.</text>
</comment>
<dbReference type="Pfam" id="PF00628">
    <property type="entry name" value="PHD"/>
    <property type="match status" value="1"/>
</dbReference>
<evidence type="ECO:0000256" key="3">
    <source>
        <dbReference type="ARBA" id="ARBA00022833"/>
    </source>
</evidence>
<evidence type="ECO:0000259" key="6">
    <source>
        <dbReference type="PROSITE" id="PS50016"/>
    </source>
</evidence>
<dbReference type="InterPro" id="IPR019786">
    <property type="entry name" value="Zinc_finger_PHD-type_CS"/>
</dbReference>
<organism evidence="7 8">
    <name type="scientific">Stephania yunnanensis</name>
    <dbReference type="NCBI Taxonomy" id="152371"/>
    <lineage>
        <taxon>Eukaryota</taxon>
        <taxon>Viridiplantae</taxon>
        <taxon>Streptophyta</taxon>
        <taxon>Embryophyta</taxon>
        <taxon>Tracheophyta</taxon>
        <taxon>Spermatophyta</taxon>
        <taxon>Magnoliopsida</taxon>
        <taxon>Ranunculales</taxon>
        <taxon>Menispermaceae</taxon>
        <taxon>Menispermoideae</taxon>
        <taxon>Cissampelideae</taxon>
        <taxon>Stephania</taxon>
    </lineage>
</organism>
<dbReference type="GO" id="GO:0031445">
    <property type="term" value="P:regulation of heterochromatin formation"/>
    <property type="evidence" value="ECO:0007669"/>
    <property type="project" value="TreeGrafter"/>
</dbReference>
<dbReference type="Proteomes" id="UP001420932">
    <property type="component" value="Unassembled WGS sequence"/>
</dbReference>
<proteinExistence type="predicted"/>
<dbReference type="GO" id="GO:0000228">
    <property type="term" value="C:nuclear chromosome"/>
    <property type="evidence" value="ECO:0007669"/>
    <property type="project" value="TreeGrafter"/>
</dbReference>
<dbReference type="GO" id="GO:0045740">
    <property type="term" value="P:positive regulation of DNA replication"/>
    <property type="evidence" value="ECO:0007669"/>
    <property type="project" value="TreeGrafter"/>
</dbReference>
<keyword evidence="3" id="KW-0862">Zinc</keyword>
<dbReference type="InterPro" id="IPR011011">
    <property type="entry name" value="Znf_FYVE_PHD"/>
</dbReference>
<dbReference type="SUPFAM" id="SSF57903">
    <property type="entry name" value="FYVE/PHD zinc finger"/>
    <property type="match status" value="1"/>
</dbReference>
<feature type="domain" description="PHD-type" evidence="6">
    <location>
        <begin position="352"/>
        <end position="402"/>
    </location>
</feature>
<evidence type="ECO:0000256" key="5">
    <source>
        <dbReference type="SAM" id="MobiDB-lite"/>
    </source>
</evidence>
<protein>
    <recommendedName>
        <fullName evidence="6">PHD-type domain-containing protein</fullName>
    </recommendedName>
</protein>
<dbReference type="InterPro" id="IPR019787">
    <property type="entry name" value="Znf_PHD-finger"/>
</dbReference>
<evidence type="ECO:0000313" key="8">
    <source>
        <dbReference type="Proteomes" id="UP001420932"/>
    </source>
</evidence>
<keyword evidence="2 4" id="KW-0863">Zinc-finger</keyword>
<keyword evidence="8" id="KW-1185">Reference proteome</keyword>
<dbReference type="PANTHER" id="PTHR46510">
    <property type="entry name" value="BROMODOMAIN ADJACENT TO ZINC FINGER DOMAIN PROTEIN 1A"/>
    <property type="match status" value="1"/>
</dbReference>
<dbReference type="InterPro" id="IPR047171">
    <property type="entry name" value="BAZ1A"/>
</dbReference>
<dbReference type="AlphaFoldDB" id="A0AAP0HVM9"/>
<name>A0AAP0HVM9_9MAGN</name>
<dbReference type="Gene3D" id="3.30.40.10">
    <property type="entry name" value="Zinc/RING finger domain, C3HC4 (zinc finger)"/>
    <property type="match status" value="1"/>
</dbReference>
<keyword evidence="1" id="KW-0479">Metal-binding</keyword>
<dbReference type="InterPro" id="IPR001965">
    <property type="entry name" value="Znf_PHD"/>
</dbReference>
<dbReference type="EMBL" id="JBBNAF010000011">
    <property type="protein sequence ID" value="KAK9097755.1"/>
    <property type="molecule type" value="Genomic_DNA"/>
</dbReference>
<dbReference type="PANTHER" id="PTHR46510:SF1">
    <property type="entry name" value="BROMODOMAIN ADJACENT TO ZINC FINGER DOMAIN PROTEIN 1A"/>
    <property type="match status" value="1"/>
</dbReference>
<dbReference type="PROSITE" id="PS01359">
    <property type="entry name" value="ZF_PHD_1"/>
    <property type="match status" value="1"/>
</dbReference>
<evidence type="ECO:0000256" key="1">
    <source>
        <dbReference type="ARBA" id="ARBA00022723"/>
    </source>
</evidence>
<evidence type="ECO:0000256" key="4">
    <source>
        <dbReference type="PROSITE-ProRule" id="PRU00146"/>
    </source>
</evidence>
<sequence length="544" mass="60077">MLIESSLPSTIEAVFSFASDHCKQDLSCDWISSGETKQKYPKCEVCHWDQCRGCITYKEGKENVADSKSLVHSKNHSKLSIDSNMCASPAPNLVYKRRKLQSNPPTLVCSEAAKSTKESGVSPSTMNSKSSLLFSEKDHLVAQIGNENGSVLAPALDTDGCRKDTASRTDLAINAGVHSEHRLSGRSETKLVYFRKHDNAPIPKIKRAEHVLTVSKLAPVRNSSGKEQQLSGRRQHVGTLSKLEPIKNSSGEQKLSHETMSRKPGIIWNNLNDSCSSSKSNMKFGASSQKTDKYEAGECSSSDILAREDETVSEKDLCISILRNYGLLEGSLSVRSCASADSLVRKYDDNQSLVCKTCGHSENPLDMLICDSCEDAFHVSCCNPRIKSIPIEEWYCHPCSAKRPKLLQETAAAKSSNARNGVLECRSKTSKSRLNPIESMLKDPEPYVTGVRIGKAFQAEVPEWSGPISEAPLFEVQTDDWDCSCAVLWDPLHSDCAVPQELETDKVLTHLKYIELLRPRLAARKRKQNQSKNGTENIKRGAVP</sequence>